<dbReference type="EMBL" id="JBCLYO010000001">
    <property type="protein sequence ID" value="KAL0096469.1"/>
    <property type="molecule type" value="Genomic_DNA"/>
</dbReference>
<comment type="caution">
    <text evidence="2">The sequence shown here is derived from an EMBL/GenBank/DDBJ whole genome shotgun (WGS) entry which is preliminary data.</text>
</comment>
<protein>
    <submittedName>
        <fullName evidence="2">Uncharacterized protein</fullName>
    </submittedName>
</protein>
<sequence>MTRTKQSSFGIRHEHHTSRNGLSDVRNLLKKSGGGLANWGMLGEEVMDIEPYETGQHIQFDTTVRGTGNKLQLVDEETFYSMRHPEQES</sequence>
<reference evidence="2 3" key="1">
    <citation type="submission" date="2024-04" db="EMBL/GenBank/DDBJ databases">
        <title>Symmetric and asymmetric DNA N6-adenine methylation regulates different biological responses in Mucorales.</title>
        <authorList>
            <consortium name="Lawrence Berkeley National Laboratory"/>
            <person name="Lax C."/>
            <person name="Mondo S.J."/>
            <person name="Osorio-Concepcion M."/>
            <person name="Muszewska A."/>
            <person name="Corrochano-Luque M."/>
            <person name="Gutierrez G."/>
            <person name="Riley R."/>
            <person name="Lipzen A."/>
            <person name="Guo J."/>
            <person name="Hundley H."/>
            <person name="Amirebrahimi M."/>
            <person name="Ng V."/>
            <person name="Lorenzo-Gutierrez D."/>
            <person name="Binder U."/>
            <person name="Yang J."/>
            <person name="Song Y."/>
            <person name="Canovas D."/>
            <person name="Navarro E."/>
            <person name="Freitag M."/>
            <person name="Gabaldon T."/>
            <person name="Grigoriev I.V."/>
            <person name="Corrochano L.M."/>
            <person name="Nicolas F.E."/>
            <person name="Garre V."/>
        </authorList>
    </citation>
    <scope>NUCLEOTIDE SEQUENCE [LARGE SCALE GENOMIC DNA]</scope>
    <source>
        <strain evidence="2 3">L51</strain>
    </source>
</reference>
<evidence type="ECO:0000256" key="1">
    <source>
        <dbReference type="SAM" id="MobiDB-lite"/>
    </source>
</evidence>
<name>A0ABR3BC89_PHYBL</name>
<keyword evidence="3" id="KW-1185">Reference proteome</keyword>
<evidence type="ECO:0000313" key="3">
    <source>
        <dbReference type="Proteomes" id="UP001448207"/>
    </source>
</evidence>
<dbReference type="Proteomes" id="UP001448207">
    <property type="component" value="Unassembled WGS sequence"/>
</dbReference>
<feature type="region of interest" description="Disordered" evidence="1">
    <location>
        <begin position="1"/>
        <end position="27"/>
    </location>
</feature>
<proteinExistence type="predicted"/>
<organism evidence="2 3">
    <name type="scientific">Phycomyces blakesleeanus</name>
    <dbReference type="NCBI Taxonomy" id="4837"/>
    <lineage>
        <taxon>Eukaryota</taxon>
        <taxon>Fungi</taxon>
        <taxon>Fungi incertae sedis</taxon>
        <taxon>Mucoromycota</taxon>
        <taxon>Mucoromycotina</taxon>
        <taxon>Mucoromycetes</taxon>
        <taxon>Mucorales</taxon>
        <taxon>Phycomycetaceae</taxon>
        <taxon>Phycomyces</taxon>
    </lineage>
</organism>
<evidence type="ECO:0000313" key="2">
    <source>
        <dbReference type="EMBL" id="KAL0096469.1"/>
    </source>
</evidence>
<gene>
    <name evidence="2" type="ORF">J3Q64DRAFT_1707848</name>
</gene>
<accession>A0ABR3BC89</accession>